<dbReference type="InterPro" id="IPR051311">
    <property type="entry name" value="DedA_domain"/>
</dbReference>
<dbReference type="InterPro" id="IPR032816">
    <property type="entry name" value="VTT_dom"/>
</dbReference>
<evidence type="ECO:0000256" key="1">
    <source>
        <dbReference type="SAM" id="Phobius"/>
    </source>
</evidence>
<dbReference type="Pfam" id="PF09335">
    <property type="entry name" value="VTT_dom"/>
    <property type="match status" value="1"/>
</dbReference>
<feature type="transmembrane region" description="Helical" evidence="1">
    <location>
        <begin position="141"/>
        <end position="163"/>
    </location>
</feature>
<evidence type="ECO:0000313" key="4">
    <source>
        <dbReference type="Proteomes" id="UP001596303"/>
    </source>
</evidence>
<evidence type="ECO:0000313" key="3">
    <source>
        <dbReference type="EMBL" id="MFC6197199.1"/>
    </source>
</evidence>
<dbReference type="PANTHER" id="PTHR42709:SF11">
    <property type="entry name" value="DEDA FAMILY PROTEIN"/>
    <property type="match status" value="1"/>
</dbReference>
<dbReference type="EMBL" id="JBHSSW010000004">
    <property type="protein sequence ID" value="MFC6197199.1"/>
    <property type="molecule type" value="Genomic_DNA"/>
</dbReference>
<proteinExistence type="predicted"/>
<sequence length="204" mass="22193">MTDTTSCANHTKHSGALRAWLSRFLDGPYALPMLAFVGFLENTIIIFALEPIFLPAMASRGREAWKVAAALLVGNVIAGMAMYALGVWAADAFLESAMQNIGALDTYQNVTEQIANDGFWALFMVGVTPIPFQFGAAAAGAAGYSIIWFAIAVTISRAIRYFFEAGIIMAMGKRGQEWLECHELEIFLVGIGVFVGMVVMYFLI</sequence>
<name>A0ABW1S6N8_9PROT</name>
<dbReference type="RefSeq" id="WP_377375740.1">
    <property type="nucleotide sequence ID" value="NZ_JBHSSW010000004.1"/>
</dbReference>
<keyword evidence="1" id="KW-0812">Transmembrane</keyword>
<keyword evidence="1" id="KW-0472">Membrane</keyword>
<dbReference type="Proteomes" id="UP001596303">
    <property type="component" value="Unassembled WGS sequence"/>
</dbReference>
<gene>
    <name evidence="3" type="ORF">ACFQDM_03875</name>
</gene>
<dbReference type="PANTHER" id="PTHR42709">
    <property type="entry name" value="ALKALINE PHOSPHATASE LIKE PROTEIN"/>
    <property type="match status" value="1"/>
</dbReference>
<feature type="transmembrane region" description="Helical" evidence="1">
    <location>
        <begin position="69"/>
        <end position="90"/>
    </location>
</feature>
<reference evidence="4" key="1">
    <citation type="journal article" date="2019" name="Int. J. Syst. Evol. Microbiol.">
        <title>The Global Catalogue of Microorganisms (GCM) 10K type strain sequencing project: providing services to taxonomists for standard genome sequencing and annotation.</title>
        <authorList>
            <consortium name="The Broad Institute Genomics Platform"/>
            <consortium name="The Broad Institute Genome Sequencing Center for Infectious Disease"/>
            <person name="Wu L."/>
            <person name="Ma J."/>
        </authorList>
    </citation>
    <scope>NUCLEOTIDE SEQUENCE [LARGE SCALE GENOMIC DNA]</scope>
    <source>
        <strain evidence="4">CGMCC-1.15741</strain>
    </source>
</reference>
<keyword evidence="4" id="KW-1185">Reference proteome</keyword>
<feature type="domain" description="VTT" evidence="2">
    <location>
        <begin position="63"/>
        <end position="167"/>
    </location>
</feature>
<feature type="transmembrane region" description="Helical" evidence="1">
    <location>
        <begin position="29"/>
        <end position="49"/>
    </location>
</feature>
<organism evidence="3 4">
    <name type="scientific">Ponticaulis profundi</name>
    <dbReference type="NCBI Taxonomy" id="2665222"/>
    <lineage>
        <taxon>Bacteria</taxon>
        <taxon>Pseudomonadati</taxon>
        <taxon>Pseudomonadota</taxon>
        <taxon>Alphaproteobacteria</taxon>
        <taxon>Hyphomonadales</taxon>
        <taxon>Hyphomonadaceae</taxon>
        <taxon>Ponticaulis</taxon>
    </lineage>
</organism>
<accession>A0ABW1S6N8</accession>
<comment type="caution">
    <text evidence="3">The sequence shown here is derived from an EMBL/GenBank/DDBJ whole genome shotgun (WGS) entry which is preliminary data.</text>
</comment>
<evidence type="ECO:0000259" key="2">
    <source>
        <dbReference type="Pfam" id="PF09335"/>
    </source>
</evidence>
<feature type="transmembrane region" description="Helical" evidence="1">
    <location>
        <begin position="184"/>
        <end position="203"/>
    </location>
</feature>
<protein>
    <submittedName>
        <fullName evidence="3">YqaA family protein</fullName>
    </submittedName>
</protein>
<keyword evidence="1" id="KW-1133">Transmembrane helix</keyword>